<reference evidence="2" key="2">
    <citation type="submission" date="2009-11" db="EMBL/GenBank/DDBJ databases">
        <title>The Genome Sequence of Allomyces macrogynus strain ATCC 38327.</title>
        <authorList>
            <consortium name="The Broad Institute Genome Sequencing Platform"/>
            <person name="Russ C."/>
            <person name="Cuomo C."/>
            <person name="Shea T."/>
            <person name="Young S.K."/>
            <person name="Zeng Q."/>
            <person name="Koehrsen M."/>
            <person name="Haas B."/>
            <person name="Borodovsky M."/>
            <person name="Guigo R."/>
            <person name="Alvarado L."/>
            <person name="Berlin A."/>
            <person name="Borenstein D."/>
            <person name="Chen Z."/>
            <person name="Engels R."/>
            <person name="Freedman E."/>
            <person name="Gellesch M."/>
            <person name="Goldberg J."/>
            <person name="Griggs A."/>
            <person name="Gujja S."/>
            <person name="Heiman D."/>
            <person name="Hepburn T."/>
            <person name="Howarth C."/>
            <person name="Jen D."/>
            <person name="Larson L."/>
            <person name="Lewis B."/>
            <person name="Mehta T."/>
            <person name="Park D."/>
            <person name="Pearson M."/>
            <person name="Roberts A."/>
            <person name="Saif S."/>
            <person name="Shenoy N."/>
            <person name="Sisk P."/>
            <person name="Stolte C."/>
            <person name="Sykes S."/>
            <person name="Walk T."/>
            <person name="White J."/>
            <person name="Yandava C."/>
            <person name="Burger G."/>
            <person name="Gray M.W."/>
            <person name="Holland P.W.H."/>
            <person name="King N."/>
            <person name="Lang F.B.F."/>
            <person name="Roger A.J."/>
            <person name="Ruiz-Trillo I."/>
            <person name="Lander E."/>
            <person name="Nusbaum C."/>
        </authorList>
    </citation>
    <scope>NUCLEOTIDE SEQUENCE [LARGE SCALE GENOMIC DNA]</scope>
    <source>
        <strain evidence="2">ATCC 38327</strain>
    </source>
</reference>
<proteinExistence type="predicted"/>
<dbReference type="AlphaFoldDB" id="A0A0L0RYF0"/>
<dbReference type="EMBL" id="GG745328">
    <property type="protein sequence ID" value="KNE55076.1"/>
    <property type="molecule type" value="Genomic_DNA"/>
</dbReference>
<dbReference type="VEuPathDB" id="FungiDB:AMAG_01012"/>
<sequence length="206" mass="21995">MQAEIKCDHVPRTLAWTRVGGSCEGENDANELTVVMGKANVALYLDHGRRPFQVDLEPAFSAQGIQDPLLLAVHWAHDTPHLHVVYQAPSTSSINEIVLATILLTSLATLAARLLEDQARHAVTAALAQLDAAVTTMTTAIQALSDEWKNHADLYDGRGVVDMHVPDLVAVAAGPIAWDVVAVFAARVRGGDQGVDVEVVAIADLV</sequence>
<reference evidence="1 2" key="1">
    <citation type="submission" date="2009-11" db="EMBL/GenBank/DDBJ databases">
        <title>Annotation of Allomyces macrogynus ATCC 38327.</title>
        <authorList>
            <consortium name="The Broad Institute Genome Sequencing Platform"/>
            <person name="Russ C."/>
            <person name="Cuomo C."/>
            <person name="Burger G."/>
            <person name="Gray M.W."/>
            <person name="Holland P.W.H."/>
            <person name="King N."/>
            <person name="Lang F.B.F."/>
            <person name="Roger A.J."/>
            <person name="Ruiz-Trillo I."/>
            <person name="Young S.K."/>
            <person name="Zeng Q."/>
            <person name="Gargeya S."/>
            <person name="Fitzgerald M."/>
            <person name="Haas B."/>
            <person name="Abouelleil A."/>
            <person name="Alvarado L."/>
            <person name="Arachchi H.M."/>
            <person name="Berlin A."/>
            <person name="Chapman S.B."/>
            <person name="Gearin G."/>
            <person name="Goldberg J."/>
            <person name="Griggs A."/>
            <person name="Gujja S."/>
            <person name="Hansen M."/>
            <person name="Heiman D."/>
            <person name="Howarth C."/>
            <person name="Larimer J."/>
            <person name="Lui A."/>
            <person name="MacDonald P.J.P."/>
            <person name="McCowen C."/>
            <person name="Montmayeur A."/>
            <person name="Murphy C."/>
            <person name="Neiman D."/>
            <person name="Pearson M."/>
            <person name="Priest M."/>
            <person name="Roberts A."/>
            <person name="Saif S."/>
            <person name="Shea T."/>
            <person name="Sisk P."/>
            <person name="Stolte C."/>
            <person name="Sykes S."/>
            <person name="Wortman J."/>
            <person name="Nusbaum C."/>
            <person name="Birren B."/>
        </authorList>
    </citation>
    <scope>NUCLEOTIDE SEQUENCE [LARGE SCALE GENOMIC DNA]</scope>
    <source>
        <strain evidence="1 2">ATCC 38327</strain>
    </source>
</reference>
<organism evidence="1 2">
    <name type="scientific">Allomyces macrogynus (strain ATCC 38327)</name>
    <name type="common">Allomyces javanicus var. macrogynus</name>
    <dbReference type="NCBI Taxonomy" id="578462"/>
    <lineage>
        <taxon>Eukaryota</taxon>
        <taxon>Fungi</taxon>
        <taxon>Fungi incertae sedis</taxon>
        <taxon>Blastocladiomycota</taxon>
        <taxon>Blastocladiomycetes</taxon>
        <taxon>Blastocladiales</taxon>
        <taxon>Blastocladiaceae</taxon>
        <taxon>Allomyces</taxon>
    </lineage>
</organism>
<evidence type="ECO:0000313" key="1">
    <source>
        <dbReference type="EMBL" id="KNE55076.1"/>
    </source>
</evidence>
<protein>
    <submittedName>
        <fullName evidence="1">Uncharacterized protein</fullName>
    </submittedName>
</protein>
<gene>
    <name evidence="1" type="ORF">AMAG_01012</name>
</gene>
<accession>A0A0L0RYF0</accession>
<name>A0A0L0RYF0_ALLM3</name>
<dbReference type="Proteomes" id="UP000054350">
    <property type="component" value="Unassembled WGS sequence"/>
</dbReference>
<keyword evidence="2" id="KW-1185">Reference proteome</keyword>
<evidence type="ECO:0000313" key="2">
    <source>
        <dbReference type="Proteomes" id="UP000054350"/>
    </source>
</evidence>